<keyword evidence="4" id="KW-0479">Metal-binding</keyword>
<evidence type="ECO:0000256" key="5">
    <source>
        <dbReference type="ARBA" id="ARBA00022741"/>
    </source>
</evidence>
<evidence type="ECO:0000256" key="12">
    <source>
        <dbReference type="SAM" id="MobiDB-lite"/>
    </source>
</evidence>
<evidence type="ECO:0000313" key="15">
    <source>
        <dbReference type="Proteomes" id="UP000076842"/>
    </source>
</evidence>
<dbReference type="PRINTS" id="PR00983">
    <property type="entry name" value="TRNASYNTHCYS"/>
</dbReference>
<evidence type="ECO:0000259" key="13">
    <source>
        <dbReference type="Pfam" id="PF01406"/>
    </source>
</evidence>
<dbReference type="PANTHER" id="PTHR10890:SF3">
    <property type="entry name" value="CYSTEINE--TRNA LIGASE, CYTOPLASMIC"/>
    <property type="match status" value="1"/>
</dbReference>
<evidence type="ECO:0000256" key="1">
    <source>
        <dbReference type="ARBA" id="ARBA00001947"/>
    </source>
</evidence>
<protein>
    <recommendedName>
        <fullName evidence="2">cysteine--tRNA ligase</fullName>
        <ecNumber evidence="2">6.1.1.16</ecNumber>
    </recommendedName>
    <alternativeName>
        <fullName evidence="10">Cysteinyl-tRNA synthetase</fullName>
    </alternativeName>
</protein>
<dbReference type="GO" id="GO:0005524">
    <property type="term" value="F:ATP binding"/>
    <property type="evidence" value="ECO:0007669"/>
    <property type="project" value="UniProtKB-KW"/>
</dbReference>
<reference evidence="14 15" key="1">
    <citation type="journal article" date="2016" name="Mol. Biol. Evol.">
        <title>Comparative Genomics of Early-Diverging Mushroom-Forming Fungi Provides Insights into the Origins of Lignocellulose Decay Capabilities.</title>
        <authorList>
            <person name="Nagy L.G."/>
            <person name="Riley R."/>
            <person name="Tritt A."/>
            <person name="Adam C."/>
            <person name="Daum C."/>
            <person name="Floudas D."/>
            <person name="Sun H."/>
            <person name="Yadav J.S."/>
            <person name="Pangilinan J."/>
            <person name="Larsson K.H."/>
            <person name="Matsuura K."/>
            <person name="Barry K."/>
            <person name="Labutti K."/>
            <person name="Kuo R."/>
            <person name="Ohm R.A."/>
            <person name="Bhattacharya S.S."/>
            <person name="Shirouzu T."/>
            <person name="Yoshinaga Y."/>
            <person name="Martin F.M."/>
            <person name="Grigoriev I.V."/>
            <person name="Hibbett D.S."/>
        </authorList>
    </citation>
    <scope>NUCLEOTIDE SEQUENCE [LARGE SCALE GENOMIC DNA]</scope>
    <source>
        <strain evidence="14 15">HHB12733</strain>
    </source>
</reference>
<organism evidence="14 15">
    <name type="scientific">Calocera cornea HHB12733</name>
    <dbReference type="NCBI Taxonomy" id="1353952"/>
    <lineage>
        <taxon>Eukaryota</taxon>
        <taxon>Fungi</taxon>
        <taxon>Dikarya</taxon>
        <taxon>Basidiomycota</taxon>
        <taxon>Agaricomycotina</taxon>
        <taxon>Dacrymycetes</taxon>
        <taxon>Dacrymycetales</taxon>
        <taxon>Dacrymycetaceae</taxon>
        <taxon>Calocera</taxon>
    </lineage>
</organism>
<dbReference type="SUPFAM" id="SSF52374">
    <property type="entry name" value="Nucleotidylyl transferase"/>
    <property type="match status" value="1"/>
</dbReference>
<evidence type="ECO:0000256" key="7">
    <source>
        <dbReference type="ARBA" id="ARBA00022840"/>
    </source>
</evidence>
<dbReference type="FunCoup" id="A0A165HR52">
    <property type="interactions" value="666"/>
</dbReference>
<keyword evidence="8" id="KW-0648">Protein biosynthesis</keyword>
<evidence type="ECO:0000256" key="4">
    <source>
        <dbReference type="ARBA" id="ARBA00022723"/>
    </source>
</evidence>
<dbReference type="NCBIfam" id="TIGR00435">
    <property type="entry name" value="cysS"/>
    <property type="match status" value="1"/>
</dbReference>
<sequence length="779" mass="88242">MAESRTRQPEWIKPTPIVEEPRLKIYNSLTREKTEFVPIRGHQVKWYNCGPTVYEASHMGHARNYVTQDILRRILSDYFGYDVFFVMNITDIDDKIIIRSRQNHLLEQLKTKSTALTPSLVHEVREAWQQYRTGKLAAIPNPAESAWPDIFQQFTAKDPWAVQAVQQDEKVPMHMAALQSSHAALEQADKALEQQDTTAAKASELIEGSRDVLSIYLDRLYGSSVTDPAISRAHAAYWEEQFMKDMDRLRVMPPDSLTRVTDYVQEITAFVQRVIERGWAYEADSSVWFNTSAFDDAKNQRSEEWKHVYAKLEPWSKNNKKLLEEGEGALTSTIGQRSSADFALWKKSKPGEPSWPSPWGPGRPGWHIECSVMASEVLGEQMDIHSGGIDLAFPHHDNEMAQSEAYHDCRQWVNYFLHTGHLHIEGLKMSKSLKNFITIDDALRVNTARQLRLTFLLQPWNGKMDYKEALIQEARSLENAINNFFTIVKALIAESKVDTAARLGHGYEQEEKELVNQLQAAQHAFRVALCDSFNTQGAMASITDIISKTNIYHSKRRSALNISVIRGVALWVTKMLRMFGLGEGSQAGPGGGIGWGEADTGDVGSIDRDALLLPYLRVLSTFRDDVRKAAIAHAAPKDVLTLCDKLRDEDLVPLGVALDDQDDGRALVKLVNPEVLIRARDDKAAAAAEKAQRKAAQQEAQRQQRIAKLERGRVAPGELFKPPHVPEGTYGSWNEEGLPLTEGQGQELSKNKVKTTRKQWEEQRKLHEEWKRWQEEGGK</sequence>
<dbReference type="InterPro" id="IPR015803">
    <property type="entry name" value="Cys-tRNA-ligase"/>
</dbReference>
<dbReference type="Gene3D" id="3.40.50.620">
    <property type="entry name" value="HUPs"/>
    <property type="match status" value="1"/>
</dbReference>
<dbReference type="InterPro" id="IPR014729">
    <property type="entry name" value="Rossmann-like_a/b/a_fold"/>
</dbReference>
<evidence type="ECO:0000256" key="6">
    <source>
        <dbReference type="ARBA" id="ARBA00022833"/>
    </source>
</evidence>
<dbReference type="OrthoDB" id="438179at2759"/>
<dbReference type="GO" id="GO:0006423">
    <property type="term" value="P:cysteinyl-tRNA aminoacylation"/>
    <property type="evidence" value="ECO:0007669"/>
    <property type="project" value="InterPro"/>
</dbReference>
<dbReference type="AlphaFoldDB" id="A0A165HR52"/>
<evidence type="ECO:0000256" key="9">
    <source>
        <dbReference type="ARBA" id="ARBA00023146"/>
    </source>
</evidence>
<keyword evidence="6" id="KW-0862">Zinc</keyword>
<dbReference type="InterPro" id="IPR009080">
    <property type="entry name" value="tRNAsynth_Ia_anticodon-bd"/>
</dbReference>
<keyword evidence="11" id="KW-0175">Coiled coil</keyword>
<dbReference type="InParanoid" id="A0A165HR52"/>
<dbReference type="GO" id="GO:0005737">
    <property type="term" value="C:cytoplasm"/>
    <property type="evidence" value="ECO:0007669"/>
    <property type="project" value="TreeGrafter"/>
</dbReference>
<dbReference type="InterPro" id="IPR032678">
    <property type="entry name" value="tRNA-synt_1_cat_dom"/>
</dbReference>
<dbReference type="InterPro" id="IPR024909">
    <property type="entry name" value="Cys-tRNA/MSH_ligase"/>
</dbReference>
<dbReference type="EMBL" id="KV423938">
    <property type="protein sequence ID" value="KZT59628.1"/>
    <property type="molecule type" value="Genomic_DNA"/>
</dbReference>
<keyword evidence="15" id="KW-1185">Reference proteome</keyword>
<evidence type="ECO:0000256" key="11">
    <source>
        <dbReference type="SAM" id="Coils"/>
    </source>
</evidence>
<keyword evidence="5" id="KW-0547">Nucleotide-binding</keyword>
<gene>
    <name evidence="14" type="ORF">CALCODRAFT_493355</name>
</gene>
<feature type="domain" description="tRNA synthetases class I catalytic" evidence="13">
    <location>
        <begin position="36"/>
        <end position="475"/>
    </location>
</feature>
<dbReference type="Gene3D" id="1.20.120.1910">
    <property type="entry name" value="Cysteine-tRNA ligase, C-terminal anti-codon recognition domain"/>
    <property type="match status" value="1"/>
</dbReference>
<dbReference type="STRING" id="1353952.A0A165HR52"/>
<dbReference type="FunFam" id="1.20.120.1910:FF:000005">
    <property type="entry name" value="Cysteine-tRNA ligase, putative"/>
    <property type="match status" value="1"/>
</dbReference>
<dbReference type="GO" id="GO:0004817">
    <property type="term" value="F:cysteine-tRNA ligase activity"/>
    <property type="evidence" value="ECO:0007669"/>
    <property type="project" value="UniProtKB-EC"/>
</dbReference>
<name>A0A165HR52_9BASI</name>
<evidence type="ECO:0000256" key="8">
    <source>
        <dbReference type="ARBA" id="ARBA00022917"/>
    </source>
</evidence>
<proteinExistence type="inferred from homology"/>
<dbReference type="PANTHER" id="PTHR10890">
    <property type="entry name" value="CYSTEINYL-TRNA SYNTHETASE"/>
    <property type="match status" value="1"/>
</dbReference>
<evidence type="ECO:0000313" key="14">
    <source>
        <dbReference type="EMBL" id="KZT59628.1"/>
    </source>
</evidence>
<evidence type="ECO:0000256" key="3">
    <source>
        <dbReference type="ARBA" id="ARBA00022598"/>
    </source>
</evidence>
<accession>A0A165HR52</accession>
<dbReference type="HAMAP" id="MF_00041">
    <property type="entry name" value="Cys_tRNA_synth"/>
    <property type="match status" value="1"/>
</dbReference>
<dbReference type="SUPFAM" id="SSF47323">
    <property type="entry name" value="Anticodon-binding domain of a subclass of class I aminoacyl-tRNA synthetases"/>
    <property type="match status" value="1"/>
</dbReference>
<keyword evidence="7" id="KW-0067">ATP-binding</keyword>
<dbReference type="EC" id="6.1.1.16" evidence="2"/>
<dbReference type="GO" id="GO:0046872">
    <property type="term" value="F:metal ion binding"/>
    <property type="evidence" value="ECO:0007669"/>
    <property type="project" value="UniProtKB-KW"/>
</dbReference>
<comment type="cofactor">
    <cofactor evidence="1">
        <name>Zn(2+)</name>
        <dbReference type="ChEBI" id="CHEBI:29105"/>
    </cofactor>
</comment>
<feature type="region of interest" description="Disordered" evidence="12">
    <location>
        <begin position="714"/>
        <end position="755"/>
    </location>
</feature>
<keyword evidence="9 14" id="KW-0030">Aminoacyl-tRNA synthetase</keyword>
<keyword evidence="3" id="KW-0436">Ligase</keyword>
<dbReference type="Pfam" id="PF01406">
    <property type="entry name" value="tRNA-synt_1e"/>
    <property type="match status" value="1"/>
</dbReference>
<feature type="coiled-coil region" evidence="11">
    <location>
        <begin position="681"/>
        <end position="708"/>
    </location>
</feature>
<evidence type="ECO:0000256" key="2">
    <source>
        <dbReference type="ARBA" id="ARBA00012832"/>
    </source>
</evidence>
<dbReference type="Proteomes" id="UP000076842">
    <property type="component" value="Unassembled WGS sequence"/>
</dbReference>
<evidence type="ECO:0000256" key="10">
    <source>
        <dbReference type="ARBA" id="ARBA00031499"/>
    </source>
</evidence>